<evidence type="ECO:0000313" key="4">
    <source>
        <dbReference type="Proteomes" id="UP000248817"/>
    </source>
</evidence>
<keyword evidence="1" id="KW-0862">Zinc</keyword>
<accession>A0A2V5IML1</accession>
<feature type="domain" description="C2H2-type" evidence="2">
    <location>
        <begin position="159"/>
        <end position="193"/>
    </location>
</feature>
<reference evidence="3 4" key="1">
    <citation type="submission" date="2018-02" db="EMBL/GenBank/DDBJ databases">
        <title>The genomes of Aspergillus section Nigri reveals drivers in fungal speciation.</title>
        <authorList>
            <consortium name="DOE Joint Genome Institute"/>
            <person name="Vesth T.C."/>
            <person name="Nybo J."/>
            <person name="Theobald S."/>
            <person name="Brandl J."/>
            <person name="Frisvad J.C."/>
            <person name="Nielsen K.F."/>
            <person name="Lyhne E.K."/>
            <person name="Kogle M.E."/>
            <person name="Kuo A."/>
            <person name="Riley R."/>
            <person name="Clum A."/>
            <person name="Nolan M."/>
            <person name="Lipzen A."/>
            <person name="Salamov A."/>
            <person name="Henrissat B."/>
            <person name="Wiebenga A."/>
            <person name="De vries R.P."/>
            <person name="Grigoriev I.V."/>
            <person name="Mortensen U.H."/>
            <person name="Andersen M.R."/>
            <person name="Baker S.E."/>
        </authorList>
    </citation>
    <scope>NUCLEOTIDE SEQUENCE [LARGE SCALE GENOMIC DNA]</scope>
    <source>
        <strain evidence="3 4">CBS 114.80</strain>
    </source>
</reference>
<organism evidence="3 4">
    <name type="scientific">Aspergillus indologenus CBS 114.80</name>
    <dbReference type="NCBI Taxonomy" id="1450541"/>
    <lineage>
        <taxon>Eukaryota</taxon>
        <taxon>Fungi</taxon>
        <taxon>Dikarya</taxon>
        <taxon>Ascomycota</taxon>
        <taxon>Pezizomycotina</taxon>
        <taxon>Eurotiomycetes</taxon>
        <taxon>Eurotiomycetidae</taxon>
        <taxon>Eurotiales</taxon>
        <taxon>Aspergillaceae</taxon>
        <taxon>Aspergillus</taxon>
        <taxon>Aspergillus subgen. Circumdati</taxon>
    </lineage>
</organism>
<evidence type="ECO:0000256" key="1">
    <source>
        <dbReference type="PROSITE-ProRule" id="PRU00042"/>
    </source>
</evidence>
<dbReference type="InterPro" id="IPR013087">
    <property type="entry name" value="Znf_C2H2_type"/>
</dbReference>
<dbReference type="InterPro" id="IPR036236">
    <property type="entry name" value="Znf_C2H2_sf"/>
</dbReference>
<dbReference type="PROSITE" id="PS50157">
    <property type="entry name" value="ZINC_FINGER_C2H2_2"/>
    <property type="match status" value="1"/>
</dbReference>
<gene>
    <name evidence="3" type="ORF">BP00DRAFT_412243</name>
</gene>
<keyword evidence="4" id="KW-1185">Reference proteome</keyword>
<dbReference type="EMBL" id="KZ825470">
    <property type="protein sequence ID" value="PYI35293.1"/>
    <property type="molecule type" value="Genomic_DNA"/>
</dbReference>
<dbReference type="SUPFAM" id="SSF57667">
    <property type="entry name" value="beta-beta-alpha zinc fingers"/>
    <property type="match status" value="1"/>
</dbReference>
<evidence type="ECO:0000313" key="3">
    <source>
        <dbReference type="EMBL" id="PYI35293.1"/>
    </source>
</evidence>
<dbReference type="GO" id="GO:0008270">
    <property type="term" value="F:zinc ion binding"/>
    <property type="evidence" value="ECO:0007669"/>
    <property type="project" value="UniProtKB-KW"/>
</dbReference>
<proteinExistence type="predicted"/>
<keyword evidence="1" id="KW-0863">Zinc-finger</keyword>
<protein>
    <recommendedName>
        <fullName evidence="2">C2H2-type domain-containing protein</fullName>
    </recommendedName>
</protein>
<name>A0A2V5IML1_9EURO</name>
<dbReference type="Proteomes" id="UP000248817">
    <property type="component" value="Unassembled WGS sequence"/>
</dbReference>
<keyword evidence="1" id="KW-0479">Metal-binding</keyword>
<dbReference type="SMART" id="SM00355">
    <property type="entry name" value="ZnF_C2H2"/>
    <property type="match status" value="2"/>
</dbReference>
<dbReference type="AlphaFoldDB" id="A0A2V5IML1"/>
<dbReference type="Gene3D" id="3.30.160.60">
    <property type="entry name" value="Classic Zinc Finger"/>
    <property type="match status" value="1"/>
</dbReference>
<sequence length="346" mass="38587">MAETPGEQIYSEMVSPEDGILQKVLVESVPSDLDGYSDLKCEICHNHQHPVQGTLLWRCSRCNGMHHDECVVSLPELDDKGFPTRFGCTRCGAPWFLRSELCCAGDGDSEEHGPEGDEGYDGLDWQEQHEPLVTPEVQQGGLCLEVSTGYRLDIPEKHFICELCGPGDAPCEQRFSCKVDIESHQKIHHSGGPSYLCPLCPLWYRTDTGIRSHLKTKHSTDPAKCGFCRPGLTAVFGVVNDLLVSMLFTSIPPLIIPPLIIATRNSGNNLAACVQQNFKQTHRVGRSRISQFSYNQELLQPLHDSQVAIQQLRRLTVQDISYIFSSDAFHQPIPPKTATRNGYRTL</sequence>
<evidence type="ECO:0000259" key="2">
    <source>
        <dbReference type="PROSITE" id="PS50157"/>
    </source>
</evidence>
<dbReference type="PROSITE" id="PS00028">
    <property type="entry name" value="ZINC_FINGER_C2H2_1"/>
    <property type="match status" value="1"/>
</dbReference>